<accession>A0A916QWG0</accession>
<keyword evidence="3" id="KW-1185">Reference proteome</keyword>
<feature type="chain" id="PRO_5037079420" description="Lipoprotein" evidence="1">
    <location>
        <begin position="21"/>
        <end position="109"/>
    </location>
</feature>
<dbReference type="RefSeq" id="WP_188673804.1">
    <property type="nucleotide sequence ID" value="NZ_BMKA01000002.1"/>
</dbReference>
<proteinExistence type="predicted"/>
<sequence length="109" mass="12182">MKRFFIALTTAVLASTTAQATTSCMDSEEMEAALVDWYAEKAVGPKIDRDETEIQLWASEQNGTWTLVSYYESGQSCVIAQGDHTTPEPDLQQQEELYSMLVVPNERAL</sequence>
<protein>
    <recommendedName>
        <fullName evidence="4">Lipoprotein</fullName>
    </recommendedName>
</protein>
<evidence type="ECO:0000256" key="1">
    <source>
        <dbReference type="SAM" id="SignalP"/>
    </source>
</evidence>
<keyword evidence="1" id="KW-0732">Signal</keyword>
<evidence type="ECO:0000313" key="3">
    <source>
        <dbReference type="Proteomes" id="UP000628017"/>
    </source>
</evidence>
<dbReference type="Proteomes" id="UP000628017">
    <property type="component" value="Unassembled WGS sequence"/>
</dbReference>
<reference evidence="2" key="1">
    <citation type="journal article" date="2014" name="Int. J. Syst. Evol. Microbiol.">
        <title>Complete genome sequence of Corynebacterium casei LMG S-19264T (=DSM 44701T), isolated from a smear-ripened cheese.</title>
        <authorList>
            <consortium name="US DOE Joint Genome Institute (JGI-PGF)"/>
            <person name="Walter F."/>
            <person name="Albersmeier A."/>
            <person name="Kalinowski J."/>
            <person name="Ruckert C."/>
        </authorList>
    </citation>
    <scope>NUCLEOTIDE SEQUENCE</scope>
    <source>
        <strain evidence="2">CGMCC 1.15880</strain>
    </source>
</reference>
<feature type="signal peptide" evidence="1">
    <location>
        <begin position="1"/>
        <end position="20"/>
    </location>
</feature>
<organism evidence="2 3">
    <name type="scientific">Neptunicoccus cionae</name>
    <dbReference type="NCBI Taxonomy" id="2035344"/>
    <lineage>
        <taxon>Bacteria</taxon>
        <taxon>Pseudomonadati</taxon>
        <taxon>Pseudomonadota</taxon>
        <taxon>Alphaproteobacteria</taxon>
        <taxon>Rhodobacterales</taxon>
        <taxon>Paracoccaceae</taxon>
        <taxon>Neptunicoccus</taxon>
    </lineage>
</organism>
<evidence type="ECO:0008006" key="4">
    <source>
        <dbReference type="Google" id="ProtNLM"/>
    </source>
</evidence>
<reference evidence="2" key="2">
    <citation type="submission" date="2020-09" db="EMBL/GenBank/DDBJ databases">
        <authorList>
            <person name="Sun Q."/>
            <person name="Zhou Y."/>
        </authorList>
    </citation>
    <scope>NUCLEOTIDE SEQUENCE</scope>
    <source>
        <strain evidence="2">CGMCC 1.15880</strain>
    </source>
</reference>
<comment type="caution">
    <text evidence="2">The sequence shown here is derived from an EMBL/GenBank/DDBJ whole genome shotgun (WGS) entry which is preliminary data.</text>
</comment>
<dbReference type="EMBL" id="BMKA01000002">
    <property type="protein sequence ID" value="GGA18298.1"/>
    <property type="molecule type" value="Genomic_DNA"/>
</dbReference>
<dbReference type="AlphaFoldDB" id="A0A916QWG0"/>
<name>A0A916QWG0_9RHOB</name>
<gene>
    <name evidence="2" type="ORF">GCM10011498_18710</name>
</gene>
<evidence type="ECO:0000313" key="2">
    <source>
        <dbReference type="EMBL" id="GGA18298.1"/>
    </source>
</evidence>
<dbReference type="PROSITE" id="PS51257">
    <property type="entry name" value="PROKAR_LIPOPROTEIN"/>
    <property type="match status" value="1"/>
</dbReference>